<dbReference type="RefSeq" id="WP_248632899.1">
    <property type="nucleotide sequence ID" value="NZ_JALPTH010000007.1"/>
</dbReference>
<feature type="transmembrane region" description="Helical" evidence="1">
    <location>
        <begin position="38"/>
        <end position="59"/>
    </location>
</feature>
<feature type="transmembrane region" description="Helical" evidence="1">
    <location>
        <begin position="71"/>
        <end position="90"/>
    </location>
</feature>
<evidence type="ECO:0000256" key="1">
    <source>
        <dbReference type="SAM" id="Phobius"/>
    </source>
</evidence>
<dbReference type="Pfam" id="PF07332">
    <property type="entry name" value="Phage_holin_3_6"/>
    <property type="match status" value="1"/>
</dbReference>
<organism evidence="2 3">
    <name type="scientific">Streptomyces lichenis</name>
    <dbReference type="NCBI Taxonomy" id="2306967"/>
    <lineage>
        <taxon>Bacteria</taxon>
        <taxon>Bacillati</taxon>
        <taxon>Actinomycetota</taxon>
        <taxon>Actinomycetes</taxon>
        <taxon>Kitasatosporales</taxon>
        <taxon>Streptomycetaceae</taxon>
        <taxon>Streptomyces</taxon>
    </lineage>
</organism>
<dbReference type="InterPro" id="IPR009937">
    <property type="entry name" value="Phage_holin_3_6"/>
</dbReference>
<name>A0ABT0I8L6_9ACTN</name>
<keyword evidence="3" id="KW-1185">Reference proteome</keyword>
<proteinExistence type="predicted"/>
<dbReference type="EMBL" id="JALPTH010000007">
    <property type="protein sequence ID" value="MCK8677666.1"/>
    <property type="molecule type" value="Genomic_DNA"/>
</dbReference>
<keyword evidence="1" id="KW-0472">Membrane</keyword>
<accession>A0ABT0I8L6</accession>
<evidence type="ECO:0000313" key="3">
    <source>
        <dbReference type="Proteomes" id="UP001522868"/>
    </source>
</evidence>
<protein>
    <submittedName>
        <fullName evidence="2">Phage holin family protein</fullName>
    </submittedName>
</protein>
<keyword evidence="1" id="KW-1133">Transmembrane helix</keyword>
<reference evidence="2 3" key="1">
    <citation type="submission" date="2022-04" db="EMBL/GenBank/DDBJ databases">
        <title>Streptomyces sp. nov. LCR6-01 isolated from Lichen of Dirinaria sp.</title>
        <authorList>
            <person name="Kanchanasin P."/>
            <person name="Tanasupawat S."/>
            <person name="Phongsopitanun W."/>
        </authorList>
    </citation>
    <scope>NUCLEOTIDE SEQUENCE [LARGE SCALE GENOMIC DNA]</scope>
    <source>
        <strain evidence="2 3">LCR6-01</strain>
    </source>
</reference>
<comment type="caution">
    <text evidence="2">The sequence shown here is derived from an EMBL/GenBank/DDBJ whole genome shotgun (WGS) entry which is preliminary data.</text>
</comment>
<dbReference type="Proteomes" id="UP001522868">
    <property type="component" value="Unassembled WGS sequence"/>
</dbReference>
<gene>
    <name evidence="2" type="ORF">M1O15_09720</name>
</gene>
<sequence>MPDSAQDVVAVVVEEAMSAREELGETVAEAVEETRGGLSAIAAGGACGLLAALTAHSAVQQRLAKAWSPELAAGALTLAYATGATALFRYGQVRLRRAREASRDTLEVTRDTVARTVEEIANS</sequence>
<keyword evidence="1" id="KW-0812">Transmembrane</keyword>
<evidence type="ECO:0000313" key="2">
    <source>
        <dbReference type="EMBL" id="MCK8677666.1"/>
    </source>
</evidence>